<dbReference type="PANTHER" id="PTHR35534:SF1">
    <property type="entry name" value="LARGE RIBOSOMAL SUBUNIT PROTEIN BL32"/>
    <property type="match status" value="1"/>
</dbReference>
<dbReference type="GO" id="GO:0015934">
    <property type="term" value="C:large ribosomal subunit"/>
    <property type="evidence" value="ECO:0007669"/>
    <property type="project" value="InterPro"/>
</dbReference>
<dbReference type="Proteomes" id="UP000176339">
    <property type="component" value="Unassembled WGS sequence"/>
</dbReference>
<dbReference type="PANTHER" id="PTHR35534">
    <property type="entry name" value="50S RIBOSOMAL PROTEIN L32"/>
    <property type="match status" value="1"/>
</dbReference>
<keyword evidence="2 5" id="KW-0689">Ribosomal protein</keyword>
<dbReference type="InterPro" id="IPR011332">
    <property type="entry name" value="Ribosomal_zn-bd"/>
</dbReference>
<proteinExistence type="inferred from homology"/>
<gene>
    <name evidence="5" type="primary">rpmF</name>
    <name evidence="7" type="ORF">A2846_04830</name>
</gene>
<dbReference type="Pfam" id="PF01783">
    <property type="entry name" value="Ribosomal_L32p"/>
    <property type="match status" value="1"/>
</dbReference>
<reference evidence="7 8" key="1">
    <citation type="journal article" date="2016" name="Nat. Commun.">
        <title>Thousands of microbial genomes shed light on interconnected biogeochemical processes in an aquifer system.</title>
        <authorList>
            <person name="Anantharaman K."/>
            <person name="Brown C.T."/>
            <person name="Hug L.A."/>
            <person name="Sharon I."/>
            <person name="Castelle C.J."/>
            <person name="Probst A.J."/>
            <person name="Thomas B.C."/>
            <person name="Singh A."/>
            <person name="Wilkins M.J."/>
            <person name="Karaoz U."/>
            <person name="Brodie E.L."/>
            <person name="Williams K.H."/>
            <person name="Hubbard S.S."/>
            <person name="Banfield J.F."/>
        </authorList>
    </citation>
    <scope>NUCLEOTIDE SEQUENCE [LARGE SCALE GENOMIC DNA]</scope>
</reference>
<comment type="caution">
    <text evidence="7">The sequence shown here is derived from an EMBL/GenBank/DDBJ whole genome shotgun (WGS) entry which is preliminary data.</text>
</comment>
<evidence type="ECO:0000256" key="1">
    <source>
        <dbReference type="ARBA" id="ARBA00008560"/>
    </source>
</evidence>
<feature type="region of interest" description="Disordered" evidence="6">
    <location>
        <begin position="1"/>
        <end position="23"/>
    </location>
</feature>
<evidence type="ECO:0000313" key="8">
    <source>
        <dbReference type="Proteomes" id="UP000176339"/>
    </source>
</evidence>
<dbReference type="GO" id="GO:0006412">
    <property type="term" value="P:translation"/>
    <property type="evidence" value="ECO:0007669"/>
    <property type="project" value="UniProtKB-UniRule"/>
</dbReference>
<dbReference type="SUPFAM" id="SSF57829">
    <property type="entry name" value="Zn-binding ribosomal proteins"/>
    <property type="match status" value="1"/>
</dbReference>
<dbReference type="EMBL" id="MFEN01000004">
    <property type="protein sequence ID" value="OGE84570.1"/>
    <property type="molecule type" value="Genomic_DNA"/>
</dbReference>
<evidence type="ECO:0000256" key="4">
    <source>
        <dbReference type="ARBA" id="ARBA00035178"/>
    </source>
</evidence>
<evidence type="ECO:0000256" key="2">
    <source>
        <dbReference type="ARBA" id="ARBA00022980"/>
    </source>
</evidence>
<name>A0A1F5P4P9_9BACT</name>
<evidence type="ECO:0000256" key="3">
    <source>
        <dbReference type="ARBA" id="ARBA00023274"/>
    </source>
</evidence>
<dbReference type="InterPro" id="IPR002677">
    <property type="entry name" value="Ribosomal_bL32"/>
</dbReference>
<dbReference type="GO" id="GO:0003735">
    <property type="term" value="F:structural constituent of ribosome"/>
    <property type="evidence" value="ECO:0007669"/>
    <property type="project" value="InterPro"/>
</dbReference>
<sequence length="64" mass="6989">MGVPRQRKTHSERNQRRSHHALSQVQAARCGNCGGAVMPHDVCGNCGFYRGAEVIKKTVVAAKK</sequence>
<evidence type="ECO:0000256" key="6">
    <source>
        <dbReference type="SAM" id="MobiDB-lite"/>
    </source>
</evidence>
<dbReference type="HAMAP" id="MF_00340">
    <property type="entry name" value="Ribosomal_bL32"/>
    <property type="match status" value="1"/>
</dbReference>
<accession>A0A1F5P4P9</accession>
<evidence type="ECO:0000256" key="5">
    <source>
        <dbReference type="HAMAP-Rule" id="MF_00340"/>
    </source>
</evidence>
<dbReference type="InterPro" id="IPR044957">
    <property type="entry name" value="Ribosomal_bL32_bact"/>
</dbReference>
<protein>
    <recommendedName>
        <fullName evidence="4 5">Large ribosomal subunit protein bL32</fullName>
    </recommendedName>
</protein>
<comment type="similarity">
    <text evidence="1 5">Belongs to the bacterial ribosomal protein bL32 family.</text>
</comment>
<organism evidence="7 8">
    <name type="scientific">Candidatus Doudnabacteria bacterium RIFCSPHIGHO2_01_FULL_49_9</name>
    <dbReference type="NCBI Taxonomy" id="1817827"/>
    <lineage>
        <taxon>Bacteria</taxon>
        <taxon>Candidatus Doudnaibacteriota</taxon>
    </lineage>
</organism>
<dbReference type="AlphaFoldDB" id="A0A1F5P4P9"/>
<evidence type="ECO:0000313" key="7">
    <source>
        <dbReference type="EMBL" id="OGE84570.1"/>
    </source>
</evidence>
<keyword evidence="3 5" id="KW-0687">Ribonucleoprotein</keyword>
<dbReference type="NCBIfam" id="TIGR01031">
    <property type="entry name" value="rpmF_bact"/>
    <property type="match status" value="1"/>
</dbReference>